<proteinExistence type="inferred from homology"/>
<dbReference type="Pfam" id="PF13353">
    <property type="entry name" value="Fer4_12"/>
    <property type="match status" value="1"/>
</dbReference>
<dbReference type="CDD" id="cd01335">
    <property type="entry name" value="Radical_SAM"/>
    <property type="match status" value="1"/>
</dbReference>
<keyword evidence="4" id="KW-0949">S-adenosyl-L-methionine</keyword>
<keyword evidence="6 10" id="KW-0560">Oxidoreductase</keyword>
<dbReference type="GO" id="GO:0051539">
    <property type="term" value="F:4 iron, 4 sulfur cluster binding"/>
    <property type="evidence" value="ECO:0007669"/>
    <property type="project" value="UniProtKB-KW"/>
</dbReference>
<evidence type="ECO:0000256" key="4">
    <source>
        <dbReference type="ARBA" id="ARBA00022691"/>
    </source>
</evidence>
<keyword evidence="7" id="KW-0408">Iron</keyword>
<dbReference type="EMBL" id="CP002696">
    <property type="protein sequence ID" value="AEE15731.1"/>
    <property type="molecule type" value="Genomic_DNA"/>
</dbReference>
<dbReference type="InterPro" id="IPR012839">
    <property type="entry name" value="Organic_radical_activase"/>
</dbReference>
<dbReference type="InterPro" id="IPR007197">
    <property type="entry name" value="rSAM"/>
</dbReference>
<organism evidence="10 11">
    <name type="scientific">Treponema brennaborense (strain DSM 12168 / CIP 105900 / DD5/3)</name>
    <dbReference type="NCBI Taxonomy" id="906968"/>
    <lineage>
        <taxon>Bacteria</taxon>
        <taxon>Pseudomonadati</taxon>
        <taxon>Spirochaetota</taxon>
        <taxon>Spirochaetia</taxon>
        <taxon>Spirochaetales</taxon>
        <taxon>Treponemataceae</taxon>
        <taxon>Treponema</taxon>
    </lineage>
</organism>
<dbReference type="InterPro" id="IPR058240">
    <property type="entry name" value="rSAM_sf"/>
</dbReference>
<dbReference type="eggNOG" id="COG1180">
    <property type="taxonomic scope" value="Bacteria"/>
</dbReference>
<dbReference type="InterPro" id="IPR013785">
    <property type="entry name" value="Aldolase_TIM"/>
</dbReference>
<accession>F4LMG9</accession>
<keyword evidence="3" id="KW-0004">4Fe-4S</keyword>
<evidence type="ECO:0000256" key="5">
    <source>
        <dbReference type="ARBA" id="ARBA00022723"/>
    </source>
</evidence>
<reference evidence="11" key="1">
    <citation type="submission" date="2011-04" db="EMBL/GenBank/DDBJ databases">
        <title>The complete genome of Treponema brennaborense DSM 12168.</title>
        <authorList>
            <person name="Lucas S."/>
            <person name="Han J."/>
            <person name="Lapidus A."/>
            <person name="Bruce D."/>
            <person name="Goodwin L."/>
            <person name="Pitluck S."/>
            <person name="Peters L."/>
            <person name="Kyrpides N."/>
            <person name="Mavromatis K."/>
            <person name="Ivanova N."/>
            <person name="Mikhailova N."/>
            <person name="Pagani I."/>
            <person name="Teshima H."/>
            <person name="Detter J.C."/>
            <person name="Tapia R."/>
            <person name="Han C."/>
            <person name="Land M."/>
            <person name="Hauser L."/>
            <person name="Markowitz V."/>
            <person name="Cheng J.-F."/>
            <person name="Hugenholtz P."/>
            <person name="Woyke T."/>
            <person name="Wu D."/>
            <person name="Gronow S."/>
            <person name="Wellnitz S."/>
            <person name="Brambilla E."/>
            <person name="Klenk H.-P."/>
            <person name="Eisen J.A."/>
        </authorList>
    </citation>
    <scope>NUCLEOTIDE SEQUENCE [LARGE SCALE GENOMIC DNA]</scope>
    <source>
        <strain evidence="11">DSM 12168 / CIP 105900 / DD5/3</strain>
    </source>
</reference>
<dbReference type="InterPro" id="IPR034457">
    <property type="entry name" value="Organic_radical-activating"/>
</dbReference>
<dbReference type="GO" id="GO:0043365">
    <property type="term" value="F:[formate-C-acetyltransferase]-activating enzyme activity"/>
    <property type="evidence" value="ECO:0007669"/>
    <property type="project" value="UniProtKB-EC"/>
</dbReference>
<dbReference type="PROSITE" id="PS51918">
    <property type="entry name" value="RADICAL_SAM"/>
    <property type="match status" value="1"/>
</dbReference>
<keyword evidence="11" id="KW-1185">Reference proteome</keyword>
<dbReference type="PROSITE" id="PS01087">
    <property type="entry name" value="RADICAL_ACTIVATING"/>
    <property type="match status" value="1"/>
</dbReference>
<dbReference type="GO" id="GO:0046872">
    <property type="term" value="F:metal ion binding"/>
    <property type="evidence" value="ECO:0007669"/>
    <property type="project" value="UniProtKB-KW"/>
</dbReference>
<name>F4LMG9_TREBD</name>
<keyword evidence="8" id="KW-0411">Iron-sulfur</keyword>
<gene>
    <name evidence="10" type="ordered locus">Trebr_0282</name>
</gene>
<dbReference type="KEGG" id="tbe:Trebr_0282"/>
<evidence type="ECO:0000256" key="7">
    <source>
        <dbReference type="ARBA" id="ARBA00023004"/>
    </source>
</evidence>
<dbReference type="RefSeq" id="WP_013757450.1">
    <property type="nucleotide sequence ID" value="NC_015500.1"/>
</dbReference>
<dbReference type="PANTHER" id="PTHR30352">
    <property type="entry name" value="PYRUVATE FORMATE-LYASE-ACTIVATING ENZYME"/>
    <property type="match status" value="1"/>
</dbReference>
<dbReference type="SFLD" id="SFLDG01066">
    <property type="entry name" value="organic_radical-activating_enz"/>
    <property type="match status" value="1"/>
</dbReference>
<evidence type="ECO:0000313" key="11">
    <source>
        <dbReference type="Proteomes" id="UP000006546"/>
    </source>
</evidence>
<dbReference type="PIRSF" id="PIRSF000371">
    <property type="entry name" value="PFL_act_enz"/>
    <property type="match status" value="1"/>
</dbReference>
<dbReference type="STRING" id="906968.Trebr_0282"/>
<keyword evidence="5" id="KW-0479">Metal-binding</keyword>
<comment type="similarity">
    <text evidence="2">Belongs to the organic radical-activating enzymes family.</text>
</comment>
<comment type="cofactor">
    <cofactor evidence="1">
        <name>[4Fe-4S] cluster</name>
        <dbReference type="ChEBI" id="CHEBI:49883"/>
    </cofactor>
</comment>
<dbReference type="EC" id="1.97.1.4" evidence="10"/>
<evidence type="ECO:0000256" key="6">
    <source>
        <dbReference type="ARBA" id="ARBA00023002"/>
    </source>
</evidence>
<dbReference type="Gene3D" id="3.20.20.70">
    <property type="entry name" value="Aldolase class I"/>
    <property type="match status" value="1"/>
</dbReference>
<dbReference type="Proteomes" id="UP000006546">
    <property type="component" value="Chromosome"/>
</dbReference>
<protein>
    <submittedName>
        <fullName evidence="10">(Formate-C-acetyltransferase)-activating enzyme</fullName>
        <ecNumber evidence="10">1.97.1.4</ecNumber>
    </submittedName>
</protein>
<dbReference type="OrthoDB" id="9782387at2"/>
<evidence type="ECO:0000256" key="2">
    <source>
        <dbReference type="ARBA" id="ARBA00009777"/>
    </source>
</evidence>
<dbReference type="SFLD" id="SFLDS00029">
    <property type="entry name" value="Radical_SAM"/>
    <property type="match status" value="1"/>
</dbReference>
<evidence type="ECO:0000256" key="3">
    <source>
        <dbReference type="ARBA" id="ARBA00022485"/>
    </source>
</evidence>
<feature type="domain" description="Radical SAM core" evidence="9">
    <location>
        <begin position="19"/>
        <end position="254"/>
    </location>
</feature>
<evidence type="ECO:0000259" key="9">
    <source>
        <dbReference type="PROSITE" id="PS51918"/>
    </source>
</evidence>
<dbReference type="HOGENOM" id="CLU_058969_0_0_12"/>
<evidence type="ECO:0000256" key="1">
    <source>
        <dbReference type="ARBA" id="ARBA00001966"/>
    </source>
</evidence>
<sequence length="258" mass="29540">MKNLSESIIISNIQRFCIHDGPGIRTTVFLKGCNIHCPWCANPENIAFTPQYYSSDNIQGLFGKYISANDLYMEILKDKPFYKTEGGVTFSGGEPLLQMEKLVPLMEKCKSSEIKLCAETSLFVSTHQIDIALSYLDTIIIDIKILDSSDCLSILGGHVDCYYNNVNRIMMSSIPVIFRIPLINPYITNEKNIKAIISFLKNKRYDKVELIKGHNLATKKYVLLRKEMYRVPDLSEEQLLFIKEKFIQNDINAEICKM</sequence>
<evidence type="ECO:0000256" key="8">
    <source>
        <dbReference type="ARBA" id="ARBA00023014"/>
    </source>
</evidence>
<dbReference type="AlphaFoldDB" id="F4LMG9"/>
<evidence type="ECO:0000313" key="10">
    <source>
        <dbReference type="EMBL" id="AEE15731.1"/>
    </source>
</evidence>
<dbReference type="InterPro" id="IPR001989">
    <property type="entry name" value="Radical_activat_CS"/>
</dbReference>
<dbReference type="SUPFAM" id="SSF102114">
    <property type="entry name" value="Radical SAM enzymes"/>
    <property type="match status" value="1"/>
</dbReference>
<dbReference type="PANTHER" id="PTHR30352:SF4">
    <property type="entry name" value="PYRUVATE FORMATE-LYASE 2-ACTIVATING ENZYME"/>
    <property type="match status" value="1"/>
</dbReference>